<dbReference type="Proteomes" id="UP000617628">
    <property type="component" value="Unassembled WGS sequence"/>
</dbReference>
<evidence type="ECO:0000256" key="1">
    <source>
        <dbReference type="ARBA" id="ARBA00022801"/>
    </source>
</evidence>
<evidence type="ECO:0000313" key="2">
    <source>
        <dbReference type="EMBL" id="MBK1878818.1"/>
    </source>
</evidence>
<accession>A0A934RYS1</accession>
<reference evidence="2" key="1">
    <citation type="submission" date="2021-01" db="EMBL/GenBank/DDBJ databases">
        <title>Modified the classification status of verrucomicrobia.</title>
        <authorList>
            <person name="Feng X."/>
        </authorList>
    </citation>
    <scope>NUCLEOTIDE SEQUENCE</scope>
    <source>
        <strain evidence="2">KCTC 13126</strain>
    </source>
</reference>
<evidence type="ECO:0000313" key="3">
    <source>
        <dbReference type="Proteomes" id="UP000617628"/>
    </source>
</evidence>
<dbReference type="InterPro" id="IPR029018">
    <property type="entry name" value="Hex-like_dom2"/>
</dbReference>
<dbReference type="RefSeq" id="WP_200357032.1">
    <property type="nucleotide sequence ID" value="NZ_JAENIL010000036.1"/>
</dbReference>
<organism evidence="2 3">
    <name type="scientific">Pelagicoccus mobilis</name>
    <dbReference type="NCBI Taxonomy" id="415221"/>
    <lineage>
        <taxon>Bacteria</taxon>
        <taxon>Pseudomonadati</taxon>
        <taxon>Verrucomicrobiota</taxon>
        <taxon>Opitutia</taxon>
        <taxon>Puniceicoccales</taxon>
        <taxon>Pelagicoccaceae</taxon>
        <taxon>Pelagicoccus</taxon>
    </lineage>
</organism>
<gene>
    <name evidence="2" type="ORF">JIN87_18190</name>
</gene>
<protein>
    <submittedName>
        <fullName evidence="2">Uncharacterized protein</fullName>
    </submittedName>
</protein>
<dbReference type="GO" id="GO:0016787">
    <property type="term" value="F:hydrolase activity"/>
    <property type="evidence" value="ECO:0007669"/>
    <property type="project" value="UniProtKB-KW"/>
</dbReference>
<proteinExistence type="predicted"/>
<name>A0A934RYS1_9BACT</name>
<dbReference type="EMBL" id="JAENIL010000036">
    <property type="protein sequence ID" value="MBK1878818.1"/>
    <property type="molecule type" value="Genomic_DNA"/>
</dbReference>
<dbReference type="GO" id="GO:0005975">
    <property type="term" value="P:carbohydrate metabolic process"/>
    <property type="evidence" value="ECO:0007669"/>
    <property type="project" value="UniProtKB-ARBA"/>
</dbReference>
<comment type="caution">
    <text evidence="2">The sequence shown here is derived from an EMBL/GenBank/DDBJ whole genome shotgun (WGS) entry which is preliminary data.</text>
</comment>
<keyword evidence="3" id="KW-1185">Reference proteome</keyword>
<sequence length="713" mass="82494">MHRLLRSIFVLATVFSLTKIHSQELSISAPKGNQQIDYALSVLSSQLKSTPRNHRSSGEELIVEIQDSSFSEIPPERFRVTHEKGSSKIIASDSRGAMYGVLQYAELLCQNRPANELRSSSNEPTLPFRAIKFNLPFMSYRTGEGLQSNYETCRDLSFWEDFLDMMAANHFNTLTLWSLHPFHYMVRPKNFPEASPWSDTEMEEWRSLWKGIFAMAKERGIETYLVNWNTFVSPEFARAHNIAEWSETWQHYGAKVDDQSDAEHELVIRYTRQVVTQVIDEYPNLTGLGITLGEFMGSMDADQRRTWLDQTFFAGIEDASRKIKFLYRAPLSANKTSSPSTSAENDRKTRAQIESLDNIIDTTYVSFKYNWSHGHSSPDLFMVHGGPLSDAYWNPEPEEANIIWTVRNEDFHVLRWGQPDFIREHLETAVKPYVGGYIVGSEIHIPAFDNTTRSGPHKTWTWQYERQWLLWKCWGRLLYDSTTPDTVFEKELSHRFGSDTGKRLLQAWRLASQTPLRFASFYQGRNDLSLYTEGHVTWDEPVPPEFISIDRLINRPVLDANRYVSIKDWTHGGETTTGTQISPLQLADVLYADARKSMLLVDEIKRTAPSNPTLSAELADIECWYWYAKYFANQIRGGVSLERYRLSGDKSQQQEAVRHLRKASTQWRMLSHTIRRYNHQEIPFYAGVPFSWIDYLPATVKDIETAQRATPYQ</sequence>
<dbReference type="SUPFAM" id="SSF55545">
    <property type="entry name" value="beta-N-acetylhexosaminidase-like domain"/>
    <property type="match status" value="1"/>
</dbReference>
<keyword evidence="1" id="KW-0378">Hydrolase</keyword>
<dbReference type="AlphaFoldDB" id="A0A934RYS1"/>